<feature type="region of interest" description="Disordered" evidence="1">
    <location>
        <begin position="1"/>
        <end position="21"/>
    </location>
</feature>
<keyword evidence="3" id="KW-1185">Reference proteome</keyword>
<dbReference type="VEuPathDB" id="FungiDB:PV10_08620"/>
<dbReference type="Proteomes" id="UP000054302">
    <property type="component" value="Unassembled WGS sequence"/>
</dbReference>
<evidence type="ECO:0000256" key="1">
    <source>
        <dbReference type="SAM" id="MobiDB-lite"/>
    </source>
</evidence>
<protein>
    <submittedName>
        <fullName evidence="2">Uncharacterized protein</fullName>
    </submittedName>
</protein>
<dbReference type="GeneID" id="27326465"/>
<name>A0A0D1WJJ0_EXOME</name>
<sequence>MGEVSFVSHAKTDPTESSSASLITAAEQITFRQSLTAPSNPPGKKTTSVLARGRASTWHDPTPQALIESQRICIPPSNRTLMEGFNMWTSDHRTLRQTTSTRQLRFSTSQHLVSQPPNSKLWDGIPTAYQPVVRREARLVPGYYSTSHGLANVPGPPPRPRTVSPRPISQALHGPVTPTLSHPNPNTYRRRSALDLRNNPWQGSVRSERVVDATKSMKVEIATALPPEHLDPPPPYSEYMPPYDFTRRHRSSSYHASMTGSAHQYVPYNPASYQAVNTSTLPTIGRTLPPTPISPINSLDAEYLALRKARQRQHRRSMGV</sequence>
<evidence type="ECO:0000313" key="3">
    <source>
        <dbReference type="Proteomes" id="UP000054302"/>
    </source>
</evidence>
<accession>A0A0D1WJJ0</accession>
<proteinExistence type="predicted"/>
<dbReference type="EMBL" id="KN847525">
    <property type="protein sequence ID" value="KIV89000.1"/>
    <property type="molecule type" value="Genomic_DNA"/>
</dbReference>
<reference evidence="2 3" key="1">
    <citation type="submission" date="2015-01" db="EMBL/GenBank/DDBJ databases">
        <title>The Genome Sequence of Exophiala mesophila CBS40295.</title>
        <authorList>
            <consortium name="The Broad Institute Genomics Platform"/>
            <person name="Cuomo C."/>
            <person name="de Hoog S."/>
            <person name="Gorbushina A."/>
            <person name="Stielow B."/>
            <person name="Teixiera M."/>
            <person name="Abouelleil A."/>
            <person name="Chapman S.B."/>
            <person name="Priest M."/>
            <person name="Young S.K."/>
            <person name="Wortman J."/>
            <person name="Nusbaum C."/>
            <person name="Birren B."/>
        </authorList>
    </citation>
    <scope>NUCLEOTIDE SEQUENCE [LARGE SCALE GENOMIC DNA]</scope>
    <source>
        <strain evidence="2 3">CBS 40295</strain>
    </source>
</reference>
<dbReference type="AlphaFoldDB" id="A0A0D1WJJ0"/>
<dbReference type="OrthoDB" id="4155399at2759"/>
<evidence type="ECO:0000313" key="2">
    <source>
        <dbReference type="EMBL" id="KIV89000.1"/>
    </source>
</evidence>
<organism evidence="2 3">
    <name type="scientific">Exophiala mesophila</name>
    <name type="common">Black yeast-like fungus</name>
    <dbReference type="NCBI Taxonomy" id="212818"/>
    <lineage>
        <taxon>Eukaryota</taxon>
        <taxon>Fungi</taxon>
        <taxon>Dikarya</taxon>
        <taxon>Ascomycota</taxon>
        <taxon>Pezizomycotina</taxon>
        <taxon>Eurotiomycetes</taxon>
        <taxon>Chaetothyriomycetidae</taxon>
        <taxon>Chaetothyriales</taxon>
        <taxon>Herpotrichiellaceae</taxon>
        <taxon>Exophiala</taxon>
    </lineage>
</organism>
<dbReference type="HOGENOM" id="CLU_075341_0_0_1"/>
<dbReference type="RefSeq" id="XP_016220574.1">
    <property type="nucleotide sequence ID" value="XM_016373663.1"/>
</dbReference>
<gene>
    <name evidence="2" type="ORF">PV10_08620</name>
</gene>